<dbReference type="EMBL" id="FMVC01000002">
    <property type="protein sequence ID" value="SCY25251.1"/>
    <property type="molecule type" value="Genomic_DNA"/>
</dbReference>
<dbReference type="RefSeq" id="WP_091130770.1">
    <property type="nucleotide sequence ID" value="NZ_FMVC01000002.1"/>
</dbReference>
<evidence type="ECO:0000313" key="2">
    <source>
        <dbReference type="Proteomes" id="UP000199307"/>
    </source>
</evidence>
<proteinExistence type="predicted"/>
<protein>
    <submittedName>
        <fullName evidence="1">Uncharacterized protein</fullName>
    </submittedName>
</protein>
<evidence type="ECO:0000313" key="1">
    <source>
        <dbReference type="EMBL" id="SCY25251.1"/>
    </source>
</evidence>
<sequence length="77" mass="9031">MKNLITLHEAIILVLIKKANRTSSFDEIAKEIEKRNLFPERKGNITLSEQIQLRTSISSSKYKHLFEKVSENEIRFI</sequence>
<organism evidence="1 2">
    <name type="scientific">Flavobacterium anhuiense</name>
    <dbReference type="NCBI Taxonomy" id="459526"/>
    <lineage>
        <taxon>Bacteria</taxon>
        <taxon>Pseudomonadati</taxon>
        <taxon>Bacteroidota</taxon>
        <taxon>Flavobacteriia</taxon>
        <taxon>Flavobacteriales</taxon>
        <taxon>Flavobacteriaceae</taxon>
        <taxon>Flavobacterium</taxon>
    </lineage>
</organism>
<name>A0ABY0LJV6_9FLAO</name>
<reference evidence="1 2" key="1">
    <citation type="submission" date="2016-10" db="EMBL/GenBank/DDBJ databases">
        <authorList>
            <person name="Varghese N."/>
            <person name="Submissions S."/>
        </authorList>
    </citation>
    <scope>NUCLEOTIDE SEQUENCE [LARGE SCALE GENOMIC DNA]</scope>
    <source>
        <strain evidence="1 2">CGMCC 1.6859</strain>
    </source>
</reference>
<accession>A0ABY0LJV6</accession>
<comment type="caution">
    <text evidence="1">The sequence shown here is derived from an EMBL/GenBank/DDBJ whole genome shotgun (WGS) entry which is preliminary data.</text>
</comment>
<keyword evidence="2" id="KW-1185">Reference proteome</keyword>
<gene>
    <name evidence="1" type="ORF">SAMN02927916_1619</name>
</gene>
<dbReference type="Proteomes" id="UP000199307">
    <property type="component" value="Unassembled WGS sequence"/>
</dbReference>